<feature type="transmembrane region" description="Helical" evidence="7">
    <location>
        <begin position="101"/>
        <end position="126"/>
    </location>
</feature>
<keyword evidence="4 7" id="KW-1133">Transmembrane helix</keyword>
<dbReference type="InterPro" id="IPR036259">
    <property type="entry name" value="MFS_trans_sf"/>
</dbReference>
<evidence type="ECO:0000256" key="6">
    <source>
        <dbReference type="SAM" id="MobiDB-lite"/>
    </source>
</evidence>
<gene>
    <name evidence="9" type="ORF">GFD18_07100</name>
</gene>
<reference evidence="9 10" key="1">
    <citation type="submission" date="2019-10" db="EMBL/GenBank/DDBJ databases">
        <title>Bifidobacterium from non-human primates.</title>
        <authorList>
            <person name="Modesto M."/>
        </authorList>
    </citation>
    <scope>NUCLEOTIDE SEQUENCE [LARGE SCALE GENOMIC DNA]</scope>
    <source>
        <strain evidence="9 10">SMA1</strain>
    </source>
</reference>
<feature type="transmembrane region" description="Helical" evidence="7">
    <location>
        <begin position="347"/>
        <end position="374"/>
    </location>
</feature>
<evidence type="ECO:0000313" key="10">
    <source>
        <dbReference type="Proteomes" id="UP000475155"/>
    </source>
</evidence>
<dbReference type="Gene3D" id="1.20.1250.20">
    <property type="entry name" value="MFS general substrate transporter like domains"/>
    <property type="match status" value="2"/>
</dbReference>
<feature type="transmembrane region" description="Helical" evidence="7">
    <location>
        <begin position="239"/>
        <end position="256"/>
    </location>
</feature>
<dbReference type="SUPFAM" id="SSF103473">
    <property type="entry name" value="MFS general substrate transporter"/>
    <property type="match status" value="1"/>
</dbReference>
<dbReference type="PANTHER" id="PTHR42718:SF9">
    <property type="entry name" value="MAJOR FACILITATOR SUPERFAMILY MULTIDRUG TRANSPORTER MFSC"/>
    <property type="match status" value="1"/>
</dbReference>
<feature type="transmembrane region" description="Helical" evidence="7">
    <location>
        <begin position="310"/>
        <end position="335"/>
    </location>
</feature>
<proteinExistence type="predicted"/>
<feature type="region of interest" description="Disordered" evidence="6">
    <location>
        <begin position="1"/>
        <end position="20"/>
    </location>
</feature>
<accession>A0ABX0CAY1</accession>
<dbReference type="InterPro" id="IPR020846">
    <property type="entry name" value="MFS_dom"/>
</dbReference>
<evidence type="ECO:0000256" key="3">
    <source>
        <dbReference type="ARBA" id="ARBA00022692"/>
    </source>
</evidence>
<evidence type="ECO:0000256" key="2">
    <source>
        <dbReference type="ARBA" id="ARBA00022448"/>
    </source>
</evidence>
<dbReference type="PANTHER" id="PTHR42718">
    <property type="entry name" value="MAJOR FACILITATOR SUPERFAMILY MULTIDRUG TRANSPORTER MFSC"/>
    <property type="match status" value="1"/>
</dbReference>
<feature type="transmembrane region" description="Helical" evidence="7">
    <location>
        <begin position="33"/>
        <end position="55"/>
    </location>
</feature>
<dbReference type="Pfam" id="PF07690">
    <property type="entry name" value="MFS_1"/>
    <property type="match status" value="1"/>
</dbReference>
<evidence type="ECO:0000259" key="8">
    <source>
        <dbReference type="PROSITE" id="PS50850"/>
    </source>
</evidence>
<comment type="subcellular location">
    <subcellularLocation>
        <location evidence="1">Cell membrane</location>
        <topology evidence="1">Multi-pass membrane protein</topology>
    </subcellularLocation>
</comment>
<feature type="transmembrane region" description="Helical" evidence="7">
    <location>
        <begin position="185"/>
        <end position="203"/>
    </location>
</feature>
<sequence>MSNRPQNTTETTTSIDPSPSSDNDIVAAKARKALVPLLFIYMLGTLCLQAFNLVFQQVGSDVGAGGQASLITAVPGVVLGIVCFIYGSLCDFASLKRMTMFGLALLWAGSILGFILHGSLLEIIIFRAIQTAGFQAAGSVYLVIVARYLHAGKKLLYFGMFTAAYQLATAIGVVCGGVFSAIDWSYLFLIPMASLIVVPMLLADLPHTTGRATHVDVPGFIIFALAVLQLTLFFSDLHWPLLAGAIVTFAVFAVYIKRARDPFITPEFFRNTRWWKAVTLMFLFYFTNFSITPLFNALGSNVYGMTSAQVSLVLLPALIIATISGTSSGAIVGRLGRKTTITLGASLMFLGSLSAALCVLAGPVTLGACIALFYGGMAMLYSPTVDTVLGTLPAEQSGRGVGMNDLAMQGAGSIGIAIFGTPIATNSLAGGNPVTNLIGASGAASNYTNLLLVYAAVMAVSIIWFRVNSRAIYGEAPADGGE</sequence>
<feature type="transmembrane region" description="Helical" evidence="7">
    <location>
        <begin position="277"/>
        <end position="298"/>
    </location>
</feature>
<dbReference type="InterPro" id="IPR011701">
    <property type="entry name" value="MFS"/>
</dbReference>
<evidence type="ECO:0000313" key="9">
    <source>
        <dbReference type="EMBL" id="NEH11851.1"/>
    </source>
</evidence>
<name>A0ABX0CAY1_9BIFI</name>
<feature type="transmembrane region" description="Helical" evidence="7">
    <location>
        <begin position="447"/>
        <end position="465"/>
    </location>
</feature>
<keyword evidence="3 7" id="KW-0812">Transmembrane</keyword>
<protein>
    <submittedName>
        <fullName evidence="9">MFS transporter</fullName>
    </submittedName>
</protein>
<organism evidence="9 10">
    <name type="scientific">Bifidobacterium saimiriisciurei</name>
    <dbReference type="NCBI Taxonomy" id="2661627"/>
    <lineage>
        <taxon>Bacteria</taxon>
        <taxon>Bacillati</taxon>
        <taxon>Actinomycetota</taxon>
        <taxon>Actinomycetes</taxon>
        <taxon>Bifidobacteriales</taxon>
        <taxon>Bifidobacteriaceae</taxon>
        <taxon>Bifidobacterium</taxon>
    </lineage>
</organism>
<dbReference type="RefSeq" id="WP_163200232.1">
    <property type="nucleotide sequence ID" value="NZ_WHZU01000010.1"/>
</dbReference>
<evidence type="ECO:0000256" key="7">
    <source>
        <dbReference type="SAM" id="Phobius"/>
    </source>
</evidence>
<feature type="transmembrane region" description="Helical" evidence="7">
    <location>
        <begin position="215"/>
        <end position="233"/>
    </location>
</feature>
<keyword evidence="2" id="KW-0813">Transport</keyword>
<evidence type="ECO:0000256" key="4">
    <source>
        <dbReference type="ARBA" id="ARBA00022989"/>
    </source>
</evidence>
<dbReference type="PRINTS" id="PR01036">
    <property type="entry name" value="TCRTETB"/>
</dbReference>
<evidence type="ECO:0000256" key="5">
    <source>
        <dbReference type="ARBA" id="ARBA00023136"/>
    </source>
</evidence>
<evidence type="ECO:0000256" key="1">
    <source>
        <dbReference type="ARBA" id="ARBA00004651"/>
    </source>
</evidence>
<keyword evidence="10" id="KW-1185">Reference proteome</keyword>
<keyword evidence="5 7" id="KW-0472">Membrane</keyword>
<comment type="caution">
    <text evidence="9">The sequence shown here is derived from an EMBL/GenBank/DDBJ whole genome shotgun (WGS) entry which is preliminary data.</text>
</comment>
<dbReference type="PROSITE" id="PS50850">
    <property type="entry name" value="MFS"/>
    <property type="match status" value="1"/>
</dbReference>
<dbReference type="Proteomes" id="UP000475155">
    <property type="component" value="Unassembled WGS sequence"/>
</dbReference>
<dbReference type="EMBL" id="WHZU01000010">
    <property type="protein sequence ID" value="NEH11851.1"/>
    <property type="molecule type" value="Genomic_DNA"/>
</dbReference>
<feature type="transmembrane region" description="Helical" evidence="7">
    <location>
        <begin position="156"/>
        <end position="179"/>
    </location>
</feature>
<feature type="transmembrane region" description="Helical" evidence="7">
    <location>
        <begin position="132"/>
        <end position="149"/>
    </location>
</feature>
<feature type="domain" description="Major facilitator superfamily (MFS) profile" evidence="8">
    <location>
        <begin position="33"/>
        <end position="473"/>
    </location>
</feature>
<feature type="compositionally biased region" description="Low complexity" evidence="6">
    <location>
        <begin position="7"/>
        <end position="20"/>
    </location>
</feature>
<feature type="transmembrane region" description="Helical" evidence="7">
    <location>
        <begin position="67"/>
        <end position="89"/>
    </location>
</feature>